<dbReference type="GO" id="GO:0005525">
    <property type="term" value="F:GTP binding"/>
    <property type="evidence" value="ECO:0007669"/>
    <property type="project" value="UniProtKB-KW"/>
</dbReference>
<dbReference type="FunFam" id="3.40.50.300:FF:001027">
    <property type="entry name" value="dynamin-related protein 3A"/>
    <property type="match status" value="1"/>
</dbReference>
<evidence type="ECO:0000256" key="2">
    <source>
        <dbReference type="ARBA" id="ARBA00023134"/>
    </source>
</evidence>
<dbReference type="SMART" id="SM00053">
    <property type="entry name" value="DYNc"/>
    <property type="match status" value="1"/>
</dbReference>
<keyword evidence="2 3" id="KW-0342">GTP-binding</keyword>
<gene>
    <name evidence="7" type="ORF">BN1205_109310</name>
</gene>
<dbReference type="InterPro" id="IPR045063">
    <property type="entry name" value="Dynamin_N"/>
</dbReference>
<name>A0A0F7V6G7_TOXGV</name>
<accession>A0A0F7V6G7</accession>
<dbReference type="Pfam" id="PF01031">
    <property type="entry name" value="Dynamin_M"/>
    <property type="match status" value="1"/>
</dbReference>
<sequence>MEELIPVVNRLQDVLASLGASASGPVLDLPQIAVVGAQSVGKSSVLEALVGRSFLPRGTGIVTRRPLILQASSLSSPPALPPQKRPSLSSPSLPLSPIDLQEEFGEFLHCPSRKFTDFEEIRREIERETERVGGQKNISPSPIVLKVSSPHVIDLTLVDLPGITKVPVGDQPSDIEAQIRRIVFQFISEPSTIILAVTAANTDIANSDSLKIAREVDPEGLRTVGVVTKVDTLEEGADCSEVLRNRVIPLKRGYVGVVCRGQRQAAEMSIRDGLKEEESFFRSHPAYRAIASKQGIPFLAKMLNQILMKHIREALPELRSRISRLLQKTEAELATYGDPLLEAKANPGALLLHFFSRFARNFQDAIEGKLQAHHSSEQLMGGARINFIFHDWYSRALAEFDPLEGLSDHEIRTAIRNATGPKAALFVPEGAFEILVRRQIQQLETPSLQCVEQVYEELQKIVAKCELPEMARFSNLRERVMDVVRGVLRRCLAPTNQMIHNIIQIELAYINTNHPDFMNNRFGPSSRESAALTAHPRRSSAEKNGPPSGSHSRGSSGVGSSLFASDGSTTSSGSGPPPSPLLTPPPLLSQANQVAAAAAAAAGESPSEQITSAGMLNQGGFFAFLKGARPSASSFFPSASPTSSKEFSEQSLPASVDAAASALSSQRPGHSSADGETNRAFFGGSFAGSALDRVRACRISLPQVPSIVAPSEVPSEREQIETDLIKSLIWSYFQIVRKNVSDAVPKSIMYFMVNTAKDVLQRELVAQLYREELFGELMKEADDVAERRMQCKQLLRSLRAAGDVLSHIRDFSLSDGTSFASACR</sequence>
<proteinExistence type="inferred from homology"/>
<dbReference type="PROSITE" id="PS51388">
    <property type="entry name" value="GED"/>
    <property type="match status" value="1"/>
</dbReference>
<dbReference type="GO" id="GO:0016020">
    <property type="term" value="C:membrane"/>
    <property type="evidence" value="ECO:0007669"/>
    <property type="project" value="TreeGrafter"/>
</dbReference>
<evidence type="ECO:0000313" key="7">
    <source>
        <dbReference type="EMBL" id="CEL75647.1"/>
    </source>
</evidence>
<dbReference type="GO" id="GO:0005874">
    <property type="term" value="C:microtubule"/>
    <property type="evidence" value="ECO:0007669"/>
    <property type="project" value="TreeGrafter"/>
</dbReference>
<dbReference type="PANTHER" id="PTHR11566">
    <property type="entry name" value="DYNAMIN"/>
    <property type="match status" value="1"/>
</dbReference>
<feature type="region of interest" description="Disordered" evidence="4">
    <location>
        <begin position="658"/>
        <end position="677"/>
    </location>
</feature>
<dbReference type="CDD" id="cd08771">
    <property type="entry name" value="DLP_1"/>
    <property type="match status" value="1"/>
</dbReference>
<dbReference type="Pfam" id="PF00350">
    <property type="entry name" value="Dynamin_N"/>
    <property type="match status" value="1"/>
</dbReference>
<feature type="compositionally biased region" description="Pro residues" evidence="4">
    <location>
        <begin position="575"/>
        <end position="587"/>
    </location>
</feature>
<dbReference type="InterPro" id="IPR022812">
    <property type="entry name" value="Dynamin"/>
</dbReference>
<dbReference type="Gene3D" id="1.20.120.1240">
    <property type="entry name" value="Dynamin, middle domain"/>
    <property type="match status" value="2"/>
</dbReference>
<feature type="domain" description="Dynamin-type G" evidence="6">
    <location>
        <begin position="26"/>
        <end position="316"/>
    </location>
</feature>
<feature type="region of interest" description="Disordered" evidence="4">
    <location>
        <begin position="520"/>
        <end position="587"/>
    </location>
</feature>
<feature type="domain" description="GED" evidence="5">
    <location>
        <begin position="722"/>
        <end position="813"/>
    </location>
</feature>
<dbReference type="SUPFAM" id="SSF52540">
    <property type="entry name" value="P-loop containing nucleoside triphosphate hydrolases"/>
    <property type="match status" value="1"/>
</dbReference>
<dbReference type="GO" id="GO:0005737">
    <property type="term" value="C:cytoplasm"/>
    <property type="evidence" value="ECO:0007669"/>
    <property type="project" value="TreeGrafter"/>
</dbReference>
<evidence type="ECO:0000256" key="4">
    <source>
        <dbReference type="SAM" id="MobiDB-lite"/>
    </source>
</evidence>
<dbReference type="InterPro" id="IPR001401">
    <property type="entry name" value="Dynamin_GTPase"/>
</dbReference>
<dbReference type="PROSITE" id="PS00410">
    <property type="entry name" value="G_DYNAMIN_1"/>
    <property type="match status" value="1"/>
</dbReference>
<dbReference type="SMART" id="SM00302">
    <property type="entry name" value="GED"/>
    <property type="match status" value="1"/>
</dbReference>
<evidence type="ECO:0000259" key="6">
    <source>
        <dbReference type="PROSITE" id="PS51718"/>
    </source>
</evidence>
<dbReference type="GO" id="GO:0008017">
    <property type="term" value="F:microtubule binding"/>
    <property type="evidence" value="ECO:0007669"/>
    <property type="project" value="TreeGrafter"/>
</dbReference>
<dbReference type="EMBL" id="LN714499">
    <property type="protein sequence ID" value="CEL75647.1"/>
    <property type="molecule type" value="Genomic_DNA"/>
</dbReference>
<dbReference type="PRINTS" id="PR00195">
    <property type="entry name" value="DYNAMIN"/>
</dbReference>
<feature type="compositionally biased region" description="Low complexity" evidence="4">
    <location>
        <begin position="545"/>
        <end position="574"/>
    </location>
</feature>
<dbReference type="AlphaFoldDB" id="A0A0F7V6G7"/>
<dbReference type="InterPro" id="IPR003130">
    <property type="entry name" value="GED"/>
</dbReference>
<protein>
    <submittedName>
        <fullName evidence="7">Dynamin-like protein, putative</fullName>
    </submittedName>
</protein>
<dbReference type="PANTHER" id="PTHR11566:SF21">
    <property type="entry name" value="DYNAMIN RELATED PROTEIN 1, ISOFORM A"/>
    <property type="match status" value="1"/>
</dbReference>
<dbReference type="Gene3D" id="3.40.50.300">
    <property type="entry name" value="P-loop containing nucleotide triphosphate hydrolases"/>
    <property type="match status" value="1"/>
</dbReference>
<evidence type="ECO:0000256" key="3">
    <source>
        <dbReference type="RuleBase" id="RU003932"/>
    </source>
</evidence>
<organism evidence="7">
    <name type="scientific">Toxoplasma gondii (strain ATCC 50861 / VEG)</name>
    <dbReference type="NCBI Taxonomy" id="432359"/>
    <lineage>
        <taxon>Eukaryota</taxon>
        <taxon>Sar</taxon>
        <taxon>Alveolata</taxon>
        <taxon>Apicomplexa</taxon>
        <taxon>Conoidasida</taxon>
        <taxon>Coccidia</taxon>
        <taxon>Eucoccidiorida</taxon>
        <taxon>Eimeriorina</taxon>
        <taxon>Sarcocystidae</taxon>
        <taxon>Toxoplasma</taxon>
    </lineage>
</organism>
<dbReference type="InterPro" id="IPR027417">
    <property type="entry name" value="P-loop_NTPase"/>
</dbReference>
<keyword evidence="1 3" id="KW-0547">Nucleotide-binding</keyword>
<comment type="similarity">
    <text evidence="3">Belongs to the TRAFAC class dynamin-like GTPase superfamily. Dynamin/Fzo/YdjA family.</text>
</comment>
<reference evidence="7" key="1">
    <citation type="journal article" date="2015" name="PLoS ONE">
        <title>Comprehensive Evaluation of Toxoplasma gondii VEG and Neospora caninum LIV Genomes with Tachyzoite Stage Transcriptome and Proteome Defines Novel Transcript Features.</title>
        <authorList>
            <person name="Ramaprasad A."/>
            <person name="Mourier T."/>
            <person name="Naeem R."/>
            <person name="Malas T.B."/>
            <person name="Moussa E."/>
            <person name="Panigrahi A."/>
            <person name="Vermont S.J."/>
            <person name="Otto T.D."/>
            <person name="Wastling J."/>
            <person name="Pain A."/>
        </authorList>
    </citation>
    <scope>NUCLEOTIDE SEQUENCE</scope>
    <source>
        <strain evidence="7">VEG</strain>
    </source>
</reference>
<dbReference type="InterPro" id="IPR030381">
    <property type="entry name" value="G_DYNAMIN_dom"/>
</dbReference>
<evidence type="ECO:0000256" key="1">
    <source>
        <dbReference type="ARBA" id="ARBA00022741"/>
    </source>
</evidence>
<dbReference type="InterPro" id="IPR000375">
    <property type="entry name" value="Dynamin_stalk"/>
</dbReference>
<dbReference type="PROSITE" id="PS51718">
    <property type="entry name" value="G_DYNAMIN_2"/>
    <property type="match status" value="1"/>
</dbReference>
<dbReference type="Pfam" id="PF02212">
    <property type="entry name" value="GED"/>
    <property type="match status" value="1"/>
</dbReference>
<evidence type="ECO:0000259" key="5">
    <source>
        <dbReference type="PROSITE" id="PS51388"/>
    </source>
</evidence>
<dbReference type="GO" id="GO:0003924">
    <property type="term" value="F:GTPase activity"/>
    <property type="evidence" value="ECO:0007669"/>
    <property type="project" value="InterPro"/>
</dbReference>
<dbReference type="InterPro" id="IPR019762">
    <property type="entry name" value="Dynamin_GTPase_CS"/>
</dbReference>
<dbReference type="InterPro" id="IPR020850">
    <property type="entry name" value="GED_dom"/>
</dbReference>
<feature type="region of interest" description="Disordered" evidence="4">
    <location>
        <begin position="73"/>
        <end position="92"/>
    </location>
</feature>